<dbReference type="InterPro" id="IPR036736">
    <property type="entry name" value="ACP-like_sf"/>
</dbReference>
<dbReference type="Gene3D" id="1.10.1200.10">
    <property type="entry name" value="ACP-like"/>
    <property type="match status" value="1"/>
</dbReference>
<dbReference type="AlphaFoldDB" id="A0A5E6MDK0"/>
<evidence type="ECO:0000313" key="2">
    <source>
        <dbReference type="EMBL" id="VVM07192.1"/>
    </source>
</evidence>
<dbReference type="PROSITE" id="PS50075">
    <property type="entry name" value="CARRIER"/>
    <property type="match status" value="1"/>
</dbReference>
<organism evidence="2 3">
    <name type="scientific">Methylacidimicrobium tartarophylax</name>
    <dbReference type="NCBI Taxonomy" id="1041768"/>
    <lineage>
        <taxon>Bacteria</taxon>
        <taxon>Pseudomonadati</taxon>
        <taxon>Verrucomicrobiota</taxon>
        <taxon>Methylacidimicrobium</taxon>
    </lineage>
</organism>
<dbReference type="EMBL" id="CABFVA020000084">
    <property type="protein sequence ID" value="VVM07192.1"/>
    <property type="molecule type" value="Genomic_DNA"/>
</dbReference>
<name>A0A5E6MDK0_9BACT</name>
<dbReference type="InterPro" id="IPR009081">
    <property type="entry name" value="PP-bd_ACP"/>
</dbReference>
<dbReference type="Pfam" id="PF00550">
    <property type="entry name" value="PP-binding"/>
    <property type="match status" value="1"/>
</dbReference>
<accession>A0A5E6MDK0</accession>
<keyword evidence="3" id="KW-1185">Reference proteome</keyword>
<dbReference type="RefSeq" id="WP_142660432.1">
    <property type="nucleotide sequence ID" value="NZ_CABFVA020000084.1"/>
</dbReference>
<evidence type="ECO:0000313" key="3">
    <source>
        <dbReference type="Proteomes" id="UP000334923"/>
    </source>
</evidence>
<gene>
    <name evidence="2" type="primary">acpP</name>
    <name evidence="2" type="ORF">MAMT_01609</name>
</gene>
<dbReference type="Proteomes" id="UP000334923">
    <property type="component" value="Unassembled WGS sequence"/>
</dbReference>
<feature type="domain" description="Carrier" evidence="1">
    <location>
        <begin position="6"/>
        <end position="89"/>
    </location>
</feature>
<proteinExistence type="predicted"/>
<dbReference type="SUPFAM" id="SSF47336">
    <property type="entry name" value="ACP-like"/>
    <property type="match status" value="1"/>
</dbReference>
<reference evidence="2 3" key="1">
    <citation type="submission" date="2019-09" db="EMBL/GenBank/DDBJ databases">
        <authorList>
            <person name="Cremers G."/>
        </authorList>
    </citation>
    <scope>NUCLEOTIDE SEQUENCE [LARGE SCALE GENOMIC DNA]</scope>
    <source>
        <strain evidence="2">4A</strain>
    </source>
</reference>
<protein>
    <submittedName>
        <fullName evidence="2">Acyl carrier protein</fullName>
    </submittedName>
</protein>
<evidence type="ECO:0000259" key="1">
    <source>
        <dbReference type="PROSITE" id="PS50075"/>
    </source>
</evidence>
<sequence>MSTQSVTYNELRALLVESCMLRIPVENIGEETPFFGPNGIGLDSIDALQLTAELERRYGVAIQDPTVARKVLENLSTLRVWLLEQQGRENP</sequence>
<dbReference type="OrthoDB" id="9803943at2"/>